<evidence type="ECO:0000256" key="5">
    <source>
        <dbReference type="ARBA" id="ARBA00022771"/>
    </source>
</evidence>
<feature type="non-terminal residue" evidence="13">
    <location>
        <position position="1549"/>
    </location>
</feature>
<evidence type="ECO:0000256" key="7">
    <source>
        <dbReference type="ARBA" id="ARBA00023212"/>
    </source>
</evidence>
<dbReference type="InterPro" id="IPR011993">
    <property type="entry name" value="PH-like_dom_sf"/>
</dbReference>
<dbReference type="SMART" id="SM00064">
    <property type="entry name" value="FYVE"/>
    <property type="match status" value="1"/>
</dbReference>
<dbReference type="PANTHER" id="PTHR12673">
    <property type="entry name" value="FACIOGENITAL DYSPLASIA PROTEIN"/>
    <property type="match status" value="1"/>
</dbReference>
<keyword evidence="5 8" id="KW-0863">Zinc-finger</keyword>
<evidence type="ECO:0008006" key="15">
    <source>
        <dbReference type="Google" id="ProtNLM"/>
    </source>
</evidence>
<feature type="domain" description="FYVE-type" evidence="12">
    <location>
        <begin position="1344"/>
        <end position="1403"/>
    </location>
</feature>
<evidence type="ECO:0000313" key="13">
    <source>
        <dbReference type="EMBL" id="GFG34812.1"/>
    </source>
</evidence>
<sequence>MAAIPGKRKPPTPPKPLLGCLAGPALVPHGDSSEERFLEWGIVKSWSYWLHDVRHTRIRLGTSRLSYLPLELKAEEGDPTGESEIEAVELEEPKSSMKKVRRKESFRAHGDRFGCDSSVQWAGTAKDDHIYNEIVISASKETAVEQEIPIIKTKTDGTSDNTRDVAGTERADRVDVIKYHGDKASLKPPLLPKPQTSPKVCTISPKPGISSTNPVIFKCSNQDPSTARNNKEPAAGPEQEKPLFLISTATNSHVQVASKRLPLHMKAPVAKLEEFEGFCDTVNNERPVRPPRSPKHQPFKDEPFTVFSKKPQLPPKAKQWNCHTSGTVLASKASFEAMQMHWKTTKEKSGSLGRTNAHRYSEAKAKSASLGRHRFMDHASYLGNKEGEFSLVTRDAPIPPPRQKKKQCGHSGSIPLYAEVNYNMKRNRRQAEGPECSECVRDVNEEEVQEQGAVLRGKLVLPGPKSDSSASKIERMLKEEYKEVGKQSVRSDICQNNIESLKEQNEVDFMKEEGICGKDVGVVSKCEVPNSVHIVSGCVISQDKAVNTTDMDFIKVDKNISQQMCSVDNRTSETSIILSPVVETEVNSHYGELLTSDRLSVETEATSDIDKSSITSPLPTPALEKHSDSCVEWVSAGAQEDWTPYNLELLPTKLSTAESAGHHATEGNSFEVCHVVQSRSEKLSGNEVAVVTNSESVDSVNSNTIISVKSAVGDTEVKCTDLVIVRKVEIASTLEADVPQNPDSADSEYGLSPSSLPVRRKLDMTELGKLHQQKQSWHNCKDDSSSPETTLQCLRSTHKRKPKAHSWWCDEGELSSGTLGDLDSSETTARQSSFEDVDWTCSDAEDGPNTVRRKLSTWFSSLGKGNGKYKARKDSNSQFYCDSQEKCDQRSREEEPAKEQIPVLEVTEDSVIEVPDIEVDGFSSTVAEGSRPSSGLSALSALDVNQKSDAPVSEDSFDMYQHSESDYEAEINPEDQHGSPSQLEEFHHDKKAFYIAEELMTSERVFIDALKLLNVDFRQSVHAAAAEHKCTVIPDVELDKILNSLPQLQSLNEDLLHDLEARIDKWNSVKKIADVIVKKGPFLKLYTSYIQNFESQCVYLEECCQKYPKFGKVVKEFEGSPRCQKLSLKHYMLKPVQRIPQYRLLLEDYLRHLSQTSPDWGDTHAALKIVRDVADHANRSIQLGDHFRQLLQLQSQLGNYEIIKPGRIFIKDGELFKLSRKGRQPRYFILLNDCLLYTSYYGSVQSSGLKVNYELPLSSIKVNIPWAEDYHNEFSIISVKRSFTLSARSLNERQEWVDALQNAIMDYTSRQLSFQNTKTPSSLKNEDSSEPFKLGQEAPVWIQDRRVTMCQSCTAEFTVTFRRHHCRACGKVVCSDCSDFRAPLQYMRFQSARVCEECYDTLFEEAKDPSSEVNQKMKQELGNSVRIKDTFKRLGPASGKKVKKYIPQRLKEVTANDTGSQMSGWLQRRSRRAWKRLWFVLKEQVLYVYKASEDVVALESIPVLGYAVETMKERHFELYEGIDAKLVFQLAHPGQRPLTFHADSEHLAN</sequence>
<dbReference type="PROSITE" id="PS50003">
    <property type="entry name" value="PH_DOMAIN"/>
    <property type="match status" value="2"/>
</dbReference>
<evidence type="ECO:0000256" key="1">
    <source>
        <dbReference type="ARBA" id="ARBA00004245"/>
    </source>
</evidence>
<gene>
    <name evidence="13" type="ORF">Cfor_00142</name>
</gene>
<keyword evidence="14" id="KW-1185">Reference proteome</keyword>
<evidence type="ECO:0000256" key="9">
    <source>
        <dbReference type="SAM" id="MobiDB-lite"/>
    </source>
</evidence>
<dbReference type="CDD" id="cd00160">
    <property type="entry name" value="RhoGEF"/>
    <property type="match status" value="1"/>
</dbReference>
<feature type="domain" description="PH" evidence="10">
    <location>
        <begin position="1208"/>
        <end position="1305"/>
    </location>
</feature>
<dbReference type="Gene3D" id="3.30.40.10">
    <property type="entry name" value="Zinc/RING finger domain, C3HC4 (zinc finger)"/>
    <property type="match status" value="1"/>
</dbReference>
<keyword evidence="3" id="KW-0344">Guanine-nucleotide releasing factor</keyword>
<dbReference type="InterPro" id="IPR001849">
    <property type="entry name" value="PH_domain"/>
</dbReference>
<dbReference type="InterPro" id="IPR017455">
    <property type="entry name" value="Znf_FYVE-rel"/>
</dbReference>
<dbReference type="GO" id="GO:0005085">
    <property type="term" value="F:guanyl-nucleotide exchange factor activity"/>
    <property type="evidence" value="ECO:0007669"/>
    <property type="project" value="UniProtKB-KW"/>
</dbReference>
<accession>A0A6L2PUB6</accession>
<dbReference type="InParanoid" id="A0A6L2PUB6"/>
<feature type="region of interest" description="Disordered" evidence="9">
    <location>
        <begin position="818"/>
        <end position="846"/>
    </location>
</feature>
<evidence type="ECO:0000259" key="11">
    <source>
        <dbReference type="PROSITE" id="PS50010"/>
    </source>
</evidence>
<organism evidence="13 14">
    <name type="scientific">Coptotermes formosanus</name>
    <name type="common">Formosan subterranean termite</name>
    <dbReference type="NCBI Taxonomy" id="36987"/>
    <lineage>
        <taxon>Eukaryota</taxon>
        <taxon>Metazoa</taxon>
        <taxon>Ecdysozoa</taxon>
        <taxon>Arthropoda</taxon>
        <taxon>Hexapoda</taxon>
        <taxon>Insecta</taxon>
        <taxon>Pterygota</taxon>
        <taxon>Neoptera</taxon>
        <taxon>Polyneoptera</taxon>
        <taxon>Dictyoptera</taxon>
        <taxon>Blattodea</taxon>
        <taxon>Blattoidea</taxon>
        <taxon>Termitoidae</taxon>
        <taxon>Rhinotermitidae</taxon>
        <taxon>Coptotermes</taxon>
    </lineage>
</organism>
<dbReference type="SUPFAM" id="SSF50729">
    <property type="entry name" value="PH domain-like"/>
    <property type="match status" value="2"/>
</dbReference>
<dbReference type="GO" id="GO:0005737">
    <property type="term" value="C:cytoplasm"/>
    <property type="evidence" value="ECO:0007669"/>
    <property type="project" value="TreeGrafter"/>
</dbReference>
<dbReference type="SMART" id="SM00325">
    <property type="entry name" value="RhoGEF"/>
    <property type="match status" value="1"/>
</dbReference>
<protein>
    <recommendedName>
        <fullName evidence="15">FYVE, RhoGEF and PH domain-containing protein 6</fullName>
    </recommendedName>
</protein>
<dbReference type="Pfam" id="PF00621">
    <property type="entry name" value="RhoGEF"/>
    <property type="match status" value="1"/>
</dbReference>
<dbReference type="Gene3D" id="1.20.900.10">
    <property type="entry name" value="Dbl homology (DH) domain"/>
    <property type="match status" value="1"/>
</dbReference>
<evidence type="ECO:0000256" key="2">
    <source>
        <dbReference type="ARBA" id="ARBA00022490"/>
    </source>
</evidence>
<dbReference type="Gene3D" id="2.30.29.30">
    <property type="entry name" value="Pleckstrin-homology domain (PH domain)/Phosphotyrosine-binding domain (PTB)"/>
    <property type="match status" value="2"/>
</dbReference>
<feature type="compositionally biased region" description="Acidic residues" evidence="9">
    <location>
        <begin position="835"/>
        <end position="846"/>
    </location>
</feature>
<evidence type="ECO:0000313" key="14">
    <source>
        <dbReference type="Proteomes" id="UP000502823"/>
    </source>
</evidence>
<dbReference type="InterPro" id="IPR000219">
    <property type="entry name" value="DH_dom"/>
</dbReference>
<dbReference type="InterPro" id="IPR000306">
    <property type="entry name" value="Znf_FYVE"/>
</dbReference>
<dbReference type="GO" id="GO:0008270">
    <property type="term" value="F:zinc ion binding"/>
    <property type="evidence" value="ECO:0007669"/>
    <property type="project" value="UniProtKB-KW"/>
</dbReference>
<feature type="domain" description="DH" evidence="11">
    <location>
        <begin position="991"/>
        <end position="1180"/>
    </location>
</feature>
<dbReference type="GO" id="GO:0005856">
    <property type="term" value="C:cytoskeleton"/>
    <property type="evidence" value="ECO:0007669"/>
    <property type="project" value="UniProtKB-SubCell"/>
</dbReference>
<dbReference type="InterPro" id="IPR035899">
    <property type="entry name" value="DBL_dom_sf"/>
</dbReference>
<dbReference type="OrthoDB" id="245697at2759"/>
<evidence type="ECO:0000259" key="10">
    <source>
        <dbReference type="PROSITE" id="PS50003"/>
    </source>
</evidence>
<keyword evidence="4" id="KW-0479">Metal-binding</keyword>
<reference evidence="14" key="1">
    <citation type="submission" date="2020-01" db="EMBL/GenBank/DDBJ databases">
        <title>Draft genome sequence of the Termite Coptotermes fromosanus.</title>
        <authorList>
            <person name="Itakura S."/>
            <person name="Yosikawa Y."/>
            <person name="Umezawa K."/>
        </authorList>
    </citation>
    <scope>NUCLEOTIDE SEQUENCE [LARGE SCALE GENOMIC DNA]</scope>
</reference>
<keyword evidence="6" id="KW-0862">Zinc</keyword>
<comment type="subcellular location">
    <subcellularLocation>
        <location evidence="1">Cytoplasm</location>
        <location evidence="1">Cytoskeleton</location>
    </subcellularLocation>
</comment>
<evidence type="ECO:0000256" key="8">
    <source>
        <dbReference type="PROSITE-ProRule" id="PRU00091"/>
    </source>
</evidence>
<evidence type="ECO:0000256" key="6">
    <source>
        <dbReference type="ARBA" id="ARBA00022833"/>
    </source>
</evidence>
<name>A0A6L2PUB6_COPFO</name>
<feature type="region of interest" description="Disordered" evidence="9">
    <location>
        <begin position="738"/>
        <end position="757"/>
    </location>
</feature>
<keyword evidence="7" id="KW-0206">Cytoskeleton</keyword>
<feature type="domain" description="PH" evidence="10">
    <location>
        <begin position="1459"/>
        <end position="1549"/>
    </location>
</feature>
<evidence type="ECO:0000259" key="12">
    <source>
        <dbReference type="PROSITE" id="PS50178"/>
    </source>
</evidence>
<dbReference type="EMBL" id="BLKM01008748">
    <property type="protein sequence ID" value="GFG34812.1"/>
    <property type="molecule type" value="Genomic_DNA"/>
</dbReference>
<dbReference type="CDD" id="cd13389">
    <property type="entry name" value="PH1_FGD5_FGD6"/>
    <property type="match status" value="1"/>
</dbReference>
<comment type="caution">
    <text evidence="13">The sequence shown here is derived from an EMBL/GenBank/DDBJ whole genome shotgun (WGS) entry which is preliminary data.</text>
</comment>
<dbReference type="SMART" id="SM00233">
    <property type="entry name" value="PH"/>
    <property type="match status" value="2"/>
</dbReference>
<dbReference type="PANTHER" id="PTHR12673:SF267">
    <property type="entry name" value="PROTEIN CBG10230"/>
    <property type="match status" value="1"/>
</dbReference>
<evidence type="ECO:0000256" key="4">
    <source>
        <dbReference type="ARBA" id="ARBA00022723"/>
    </source>
</evidence>
<dbReference type="SUPFAM" id="SSF48065">
    <property type="entry name" value="DBL homology domain (DH-domain)"/>
    <property type="match status" value="1"/>
</dbReference>
<dbReference type="PROSITE" id="PS50010">
    <property type="entry name" value="DH_2"/>
    <property type="match status" value="1"/>
</dbReference>
<dbReference type="InterPro" id="IPR051092">
    <property type="entry name" value="FYVE_RhoGEF_PH"/>
</dbReference>
<proteinExistence type="predicted"/>
<dbReference type="InterPro" id="IPR013083">
    <property type="entry name" value="Znf_RING/FYVE/PHD"/>
</dbReference>
<dbReference type="SUPFAM" id="SSF57903">
    <property type="entry name" value="FYVE/PHD zinc finger"/>
    <property type="match status" value="1"/>
</dbReference>
<dbReference type="Proteomes" id="UP000502823">
    <property type="component" value="Unassembled WGS sequence"/>
</dbReference>
<dbReference type="InterPro" id="IPR011011">
    <property type="entry name" value="Znf_FYVE_PHD"/>
</dbReference>
<dbReference type="Pfam" id="PF00169">
    <property type="entry name" value="PH"/>
    <property type="match status" value="2"/>
</dbReference>
<dbReference type="Pfam" id="PF01363">
    <property type="entry name" value="FYVE"/>
    <property type="match status" value="1"/>
</dbReference>
<evidence type="ECO:0000256" key="3">
    <source>
        <dbReference type="ARBA" id="ARBA00022658"/>
    </source>
</evidence>
<keyword evidence="2" id="KW-0963">Cytoplasm</keyword>
<dbReference type="PROSITE" id="PS50178">
    <property type="entry name" value="ZF_FYVE"/>
    <property type="match status" value="1"/>
</dbReference>
<feature type="region of interest" description="Disordered" evidence="9">
    <location>
        <begin position="283"/>
        <end position="302"/>
    </location>
</feature>